<feature type="transmembrane region" description="Helical" evidence="5">
    <location>
        <begin position="180"/>
        <end position="202"/>
    </location>
</feature>
<evidence type="ECO:0000313" key="8">
    <source>
        <dbReference type="Proteomes" id="UP000547458"/>
    </source>
</evidence>
<evidence type="ECO:0000259" key="6">
    <source>
        <dbReference type="Pfam" id="PF07730"/>
    </source>
</evidence>
<sequence length="418" mass="45622">MVQSSLRSGTAEKHEETVTGQHDDAGSAHGRSVQSTWLYTLGSIVFFCVVLDSLLLMMAFSAPVTSTANVLVGLTLMASAMQVRYCWFLRVGRGGGQPQLAWTVALLAPAATIWFLGFFRSVGEFPAALPLWIALCLWAALLEKSRRRIVLAAGIALVILHLLLATHPPDYSLGFGPDSGLGPILIYSAAFPLMVLSSLWWWEIVVKLDEHRRTAAELAVARERLRFAADLHDIQGHHLQVIALKAELAERMLAIDPDASREHLHETRVIARQALEETRTLVAGYREDALDNELENARSVLTAAGAHCELDVGPLPPDPTLRHAFAMGVREATTNILRHSDATWVSLRFSLSADQQYVLEIANSGLIGDRTARTPGTGIAGLRARVAPLAGQLEVKEDAENDRFELRLTIPSPQGCPA</sequence>
<dbReference type="InterPro" id="IPR011712">
    <property type="entry name" value="Sig_transdc_His_kin_sub3_dim/P"/>
</dbReference>
<evidence type="ECO:0000256" key="1">
    <source>
        <dbReference type="ARBA" id="ARBA00022679"/>
    </source>
</evidence>
<dbReference type="GO" id="GO:0046983">
    <property type="term" value="F:protein dimerization activity"/>
    <property type="evidence" value="ECO:0007669"/>
    <property type="project" value="InterPro"/>
</dbReference>
<dbReference type="CDD" id="cd16917">
    <property type="entry name" value="HATPase_UhpB-NarQ-NarX-like"/>
    <property type="match status" value="1"/>
</dbReference>
<evidence type="ECO:0000256" key="3">
    <source>
        <dbReference type="ARBA" id="ARBA00023012"/>
    </source>
</evidence>
<evidence type="ECO:0000256" key="4">
    <source>
        <dbReference type="SAM" id="MobiDB-lite"/>
    </source>
</evidence>
<keyword evidence="2 7" id="KW-0418">Kinase</keyword>
<feature type="domain" description="Signal transduction histidine kinase subgroup 3 dimerisation and phosphoacceptor" evidence="6">
    <location>
        <begin position="223"/>
        <end position="289"/>
    </location>
</feature>
<gene>
    <name evidence="7" type="ORF">BJ994_002412</name>
</gene>
<dbReference type="GO" id="GO:0016020">
    <property type="term" value="C:membrane"/>
    <property type="evidence" value="ECO:0007669"/>
    <property type="project" value="InterPro"/>
</dbReference>
<dbReference type="InterPro" id="IPR050482">
    <property type="entry name" value="Sensor_HK_TwoCompSys"/>
</dbReference>
<dbReference type="Proteomes" id="UP000547458">
    <property type="component" value="Unassembled WGS sequence"/>
</dbReference>
<keyword evidence="8" id="KW-1185">Reference proteome</keyword>
<dbReference type="AlphaFoldDB" id="A0A846RWD0"/>
<organism evidence="7 8">
    <name type="scientific">Arthrobacter pigmenti</name>
    <dbReference type="NCBI Taxonomy" id="271432"/>
    <lineage>
        <taxon>Bacteria</taxon>
        <taxon>Bacillati</taxon>
        <taxon>Actinomycetota</taxon>
        <taxon>Actinomycetes</taxon>
        <taxon>Micrococcales</taxon>
        <taxon>Micrococcaceae</taxon>
        <taxon>Arthrobacter</taxon>
    </lineage>
</organism>
<accession>A0A846RWD0</accession>
<evidence type="ECO:0000256" key="2">
    <source>
        <dbReference type="ARBA" id="ARBA00022777"/>
    </source>
</evidence>
<evidence type="ECO:0000256" key="5">
    <source>
        <dbReference type="SAM" id="Phobius"/>
    </source>
</evidence>
<feature type="transmembrane region" description="Helical" evidence="5">
    <location>
        <begin position="125"/>
        <end position="142"/>
    </location>
</feature>
<dbReference type="PANTHER" id="PTHR24421:SF63">
    <property type="entry name" value="SENSOR HISTIDINE KINASE DESK"/>
    <property type="match status" value="1"/>
</dbReference>
<dbReference type="InterPro" id="IPR036890">
    <property type="entry name" value="HATPase_C_sf"/>
</dbReference>
<feature type="transmembrane region" description="Helical" evidence="5">
    <location>
        <begin position="149"/>
        <end position="168"/>
    </location>
</feature>
<feature type="compositionally biased region" description="Basic and acidic residues" evidence="4">
    <location>
        <begin position="10"/>
        <end position="26"/>
    </location>
</feature>
<dbReference type="RefSeq" id="WP_209066821.1">
    <property type="nucleotide sequence ID" value="NZ_JAATJL010000001.1"/>
</dbReference>
<reference evidence="7 8" key="1">
    <citation type="submission" date="2020-03" db="EMBL/GenBank/DDBJ databases">
        <title>Sequencing the genomes of 1000 actinobacteria strains.</title>
        <authorList>
            <person name="Klenk H.-P."/>
        </authorList>
    </citation>
    <scope>NUCLEOTIDE SEQUENCE [LARGE SCALE GENOMIC DNA]</scope>
    <source>
        <strain evidence="7 8">DSM 16403</strain>
    </source>
</reference>
<proteinExistence type="predicted"/>
<protein>
    <submittedName>
        <fullName evidence="7">Two-component system sensor histidine kinase DesK</fullName>
        <ecNumber evidence="7">2.7.13.3</ecNumber>
    </submittedName>
</protein>
<dbReference type="EC" id="2.7.13.3" evidence="7"/>
<comment type="caution">
    <text evidence="7">The sequence shown here is derived from an EMBL/GenBank/DDBJ whole genome shotgun (WGS) entry which is preliminary data.</text>
</comment>
<dbReference type="Pfam" id="PF07730">
    <property type="entry name" value="HisKA_3"/>
    <property type="match status" value="1"/>
</dbReference>
<keyword evidence="5" id="KW-0472">Membrane</keyword>
<keyword evidence="1 7" id="KW-0808">Transferase</keyword>
<keyword evidence="5" id="KW-1133">Transmembrane helix</keyword>
<feature type="transmembrane region" description="Helical" evidence="5">
    <location>
        <begin position="68"/>
        <end position="88"/>
    </location>
</feature>
<feature type="transmembrane region" description="Helical" evidence="5">
    <location>
        <begin position="37"/>
        <end position="62"/>
    </location>
</feature>
<dbReference type="Gene3D" id="3.30.565.10">
    <property type="entry name" value="Histidine kinase-like ATPase, C-terminal domain"/>
    <property type="match status" value="1"/>
</dbReference>
<feature type="region of interest" description="Disordered" evidence="4">
    <location>
        <begin position="1"/>
        <end position="29"/>
    </location>
</feature>
<evidence type="ECO:0000313" key="7">
    <source>
        <dbReference type="EMBL" id="NJC23336.1"/>
    </source>
</evidence>
<feature type="transmembrane region" description="Helical" evidence="5">
    <location>
        <begin position="100"/>
        <end position="119"/>
    </location>
</feature>
<dbReference type="PANTHER" id="PTHR24421">
    <property type="entry name" value="NITRATE/NITRITE SENSOR PROTEIN NARX-RELATED"/>
    <property type="match status" value="1"/>
</dbReference>
<keyword evidence="3" id="KW-0902">Two-component regulatory system</keyword>
<dbReference type="Gene3D" id="1.20.5.1930">
    <property type="match status" value="1"/>
</dbReference>
<name>A0A846RWD0_9MICC</name>
<dbReference type="GO" id="GO:0000155">
    <property type="term" value="F:phosphorelay sensor kinase activity"/>
    <property type="evidence" value="ECO:0007669"/>
    <property type="project" value="InterPro"/>
</dbReference>
<dbReference type="EMBL" id="JAATJL010000001">
    <property type="protein sequence ID" value="NJC23336.1"/>
    <property type="molecule type" value="Genomic_DNA"/>
</dbReference>
<keyword evidence="5" id="KW-0812">Transmembrane</keyword>